<dbReference type="PANTHER" id="PTHR48287">
    <property type="entry name" value="ARM REPEAT SUPERFAMILY PROTEIN"/>
    <property type="match status" value="1"/>
</dbReference>
<feature type="domain" description="RRP12 N-terminal HEAT" evidence="5">
    <location>
        <begin position="1"/>
        <end position="103"/>
    </location>
</feature>
<dbReference type="Gramene" id="Pp3c1_37650V3.1">
    <property type="protein sequence ID" value="Pp3c1_37650V3.1"/>
    <property type="gene ID" value="Pp3c1_37650"/>
</dbReference>
<dbReference type="Proteomes" id="UP000006727">
    <property type="component" value="Chromosome 1"/>
</dbReference>
<reference evidence="6 7" key="2">
    <citation type="journal article" date="2018" name="Plant J.">
        <title>The Physcomitrella patens chromosome-scale assembly reveals moss genome structure and evolution.</title>
        <authorList>
            <person name="Lang D."/>
            <person name="Ullrich K.K."/>
            <person name="Murat F."/>
            <person name="Fuchs J."/>
            <person name="Jenkins J."/>
            <person name="Haas F.B."/>
            <person name="Piednoel M."/>
            <person name="Gundlach H."/>
            <person name="Van Bel M."/>
            <person name="Meyberg R."/>
            <person name="Vives C."/>
            <person name="Morata J."/>
            <person name="Symeonidi A."/>
            <person name="Hiss M."/>
            <person name="Muchero W."/>
            <person name="Kamisugi Y."/>
            <person name="Saleh O."/>
            <person name="Blanc G."/>
            <person name="Decker E.L."/>
            <person name="van Gessel N."/>
            <person name="Grimwood J."/>
            <person name="Hayes R.D."/>
            <person name="Graham S.W."/>
            <person name="Gunter L.E."/>
            <person name="McDaniel S.F."/>
            <person name="Hoernstein S.N.W."/>
            <person name="Larsson A."/>
            <person name="Li F.W."/>
            <person name="Perroud P.F."/>
            <person name="Phillips J."/>
            <person name="Ranjan P."/>
            <person name="Rokshar D.S."/>
            <person name="Rothfels C.J."/>
            <person name="Schneider L."/>
            <person name="Shu S."/>
            <person name="Stevenson D.W."/>
            <person name="Thummler F."/>
            <person name="Tillich M."/>
            <person name="Villarreal Aguilar J.C."/>
            <person name="Widiez T."/>
            <person name="Wong G.K."/>
            <person name="Wymore A."/>
            <person name="Zhang Y."/>
            <person name="Zimmer A.D."/>
            <person name="Quatrano R.S."/>
            <person name="Mayer K.F.X."/>
            <person name="Goodstein D."/>
            <person name="Casacuberta J.M."/>
            <person name="Vandepoele K."/>
            <person name="Reski R."/>
            <person name="Cuming A.C."/>
            <person name="Tuskan G.A."/>
            <person name="Maumus F."/>
            <person name="Salse J."/>
            <person name="Schmutz J."/>
            <person name="Rensing S.A."/>
        </authorList>
    </citation>
    <scope>NUCLEOTIDE SEQUENCE [LARGE SCALE GENOMIC DNA]</scope>
    <source>
        <strain evidence="6 7">cv. Gransden 2004</strain>
    </source>
</reference>
<evidence type="ECO:0000256" key="1">
    <source>
        <dbReference type="ARBA" id="ARBA00004123"/>
    </source>
</evidence>
<feature type="region of interest" description="Disordered" evidence="3">
    <location>
        <begin position="439"/>
        <end position="465"/>
    </location>
</feature>
<keyword evidence="7" id="KW-1185">Reference proteome</keyword>
<dbReference type="InterPro" id="IPR057860">
    <property type="entry name" value="HEAT_RRP12_N"/>
</dbReference>
<accession>A0A7I4BYU9</accession>
<evidence type="ECO:0000256" key="2">
    <source>
        <dbReference type="ARBA" id="ARBA00023242"/>
    </source>
</evidence>
<feature type="compositionally biased region" description="Basic and acidic residues" evidence="3">
    <location>
        <begin position="445"/>
        <end position="465"/>
    </location>
</feature>
<dbReference type="InterPro" id="IPR052087">
    <property type="entry name" value="RRP12"/>
</dbReference>
<feature type="region of interest" description="Disordered" evidence="3">
    <location>
        <begin position="370"/>
        <end position="395"/>
    </location>
</feature>
<dbReference type="EnsemblPlants" id="Pp3c1_37650V3.1">
    <property type="protein sequence ID" value="Pp3c1_37650V3.1"/>
    <property type="gene ID" value="Pp3c1_37650"/>
</dbReference>
<organism evidence="6 7">
    <name type="scientific">Physcomitrium patens</name>
    <name type="common">Spreading-leaved earth moss</name>
    <name type="synonym">Physcomitrella patens</name>
    <dbReference type="NCBI Taxonomy" id="3218"/>
    <lineage>
        <taxon>Eukaryota</taxon>
        <taxon>Viridiplantae</taxon>
        <taxon>Streptophyta</taxon>
        <taxon>Embryophyta</taxon>
        <taxon>Bryophyta</taxon>
        <taxon>Bryophytina</taxon>
        <taxon>Bryopsida</taxon>
        <taxon>Funariidae</taxon>
        <taxon>Funariales</taxon>
        <taxon>Funariaceae</taxon>
        <taxon>Physcomitrium</taxon>
    </lineage>
</organism>
<comment type="subcellular location">
    <subcellularLocation>
        <location evidence="1">Nucleus</location>
    </subcellularLocation>
</comment>
<dbReference type="EMBL" id="ABEU02000001">
    <property type="status" value="NOT_ANNOTATED_CDS"/>
    <property type="molecule type" value="Genomic_DNA"/>
</dbReference>
<dbReference type="InParanoid" id="A0A7I4BYU9"/>
<dbReference type="Pfam" id="PF08161">
    <property type="entry name" value="RRP12_HEAT"/>
    <property type="match status" value="1"/>
</dbReference>
<proteinExistence type="predicted"/>
<reference evidence="6 7" key="1">
    <citation type="journal article" date="2008" name="Science">
        <title>The Physcomitrella genome reveals evolutionary insights into the conquest of land by plants.</title>
        <authorList>
            <person name="Rensing S."/>
            <person name="Lang D."/>
            <person name="Zimmer A."/>
            <person name="Terry A."/>
            <person name="Salamov A."/>
            <person name="Shapiro H."/>
            <person name="Nishiyama T."/>
            <person name="Perroud P.-F."/>
            <person name="Lindquist E."/>
            <person name="Kamisugi Y."/>
            <person name="Tanahashi T."/>
            <person name="Sakakibara K."/>
            <person name="Fujita T."/>
            <person name="Oishi K."/>
            <person name="Shin-I T."/>
            <person name="Kuroki Y."/>
            <person name="Toyoda A."/>
            <person name="Suzuki Y."/>
            <person name="Hashimoto A."/>
            <person name="Yamaguchi K."/>
            <person name="Sugano A."/>
            <person name="Kohara Y."/>
            <person name="Fujiyama A."/>
            <person name="Anterola A."/>
            <person name="Aoki S."/>
            <person name="Ashton N."/>
            <person name="Barbazuk W.B."/>
            <person name="Barker E."/>
            <person name="Bennetzen J."/>
            <person name="Bezanilla M."/>
            <person name="Blankenship R."/>
            <person name="Cho S.H."/>
            <person name="Dutcher S."/>
            <person name="Estelle M."/>
            <person name="Fawcett J.A."/>
            <person name="Gundlach H."/>
            <person name="Hanada K."/>
            <person name="Heyl A."/>
            <person name="Hicks K.A."/>
            <person name="Hugh J."/>
            <person name="Lohr M."/>
            <person name="Mayer K."/>
            <person name="Melkozernov A."/>
            <person name="Murata T."/>
            <person name="Nelson D."/>
            <person name="Pils B."/>
            <person name="Prigge M."/>
            <person name="Reiss B."/>
            <person name="Renner T."/>
            <person name="Rombauts S."/>
            <person name="Rushton P."/>
            <person name="Sanderfoot A."/>
            <person name="Schween G."/>
            <person name="Shiu S.-H."/>
            <person name="Stueber K."/>
            <person name="Theodoulou F.L."/>
            <person name="Tu H."/>
            <person name="Van de Peer Y."/>
            <person name="Verrier P.J."/>
            <person name="Waters E."/>
            <person name="Wood A."/>
            <person name="Yang L."/>
            <person name="Cove D."/>
            <person name="Cuming A."/>
            <person name="Hasebe M."/>
            <person name="Lucas S."/>
            <person name="Mishler D.B."/>
            <person name="Reski R."/>
            <person name="Grigoriev I."/>
            <person name="Quatrano R.S."/>
            <person name="Boore J.L."/>
        </authorList>
    </citation>
    <scope>NUCLEOTIDE SEQUENCE [LARGE SCALE GENOMIC DNA]</scope>
    <source>
        <strain evidence="6 7">cv. Gransden 2004</strain>
    </source>
</reference>
<evidence type="ECO:0000259" key="5">
    <source>
        <dbReference type="Pfam" id="PF25772"/>
    </source>
</evidence>
<evidence type="ECO:0000256" key="3">
    <source>
        <dbReference type="SAM" id="MobiDB-lite"/>
    </source>
</evidence>
<protein>
    <submittedName>
        <fullName evidence="6">Uncharacterized protein</fullName>
    </submittedName>
</protein>
<dbReference type="GO" id="GO:0005634">
    <property type="term" value="C:nucleus"/>
    <property type="evidence" value="ECO:0007669"/>
    <property type="project" value="UniProtKB-SubCell"/>
</dbReference>
<name>A0A7I4BYU9_PHYPA</name>
<evidence type="ECO:0000313" key="6">
    <source>
        <dbReference type="EnsemblPlants" id="Pp3c1_37650V3.1"/>
    </source>
</evidence>
<reference evidence="6" key="3">
    <citation type="submission" date="2020-12" db="UniProtKB">
        <authorList>
            <consortium name="EnsemblPlants"/>
        </authorList>
    </citation>
    <scope>IDENTIFICATION</scope>
</reference>
<evidence type="ECO:0000259" key="4">
    <source>
        <dbReference type="Pfam" id="PF08161"/>
    </source>
</evidence>
<feature type="domain" description="RRP12 HEAT" evidence="4">
    <location>
        <begin position="216"/>
        <end position="342"/>
    </location>
</feature>
<dbReference type="InterPro" id="IPR012978">
    <property type="entry name" value="HEAT_RRP12"/>
</dbReference>
<dbReference type="Pfam" id="PF25772">
    <property type="entry name" value="HEAT_RRP12_N"/>
    <property type="match status" value="1"/>
</dbReference>
<sequence length="465" mass="50753">MCTMLMARFGNSPSPEHKHLCAIVQAMVGELQEQSLDPTSTAYFAASISCLNRQAASGATRNEVITTALCAFLAMVLHEVPASLLRSKSDAALKLLSENLSNSSKGYVEVLHMLGALKQLLPLFAAKSICRTLPYLAQLYQLRQPIVTRSVFYMLQVLCMNSTVGIPSGALDEILDRSEVLPASGGKCRSVDEITMVSLISQYGFEKLWKSDRSLCITMLLAAQKLNGDLTPIERIGASVLSYLGYQHRSAWDMSLYVVSALFGNLGESSAILMASTVKALGNLQSVPDEDTACCKQLHSALRPMVSAVDSLKFLAIPPLEMDREKLTDCGPWLLSTLKHHIGLWIAPQGRGNGITDIFSDDHPEYAAIRAGRSSGRGGGKDSKDRSGSGPRKARKVNNVSKRWFYMEDGYVSMKSKAVGDVRNWGTLDSLDFLHILTSGSQDSEQARGEEECRNKRHGQRGEVG</sequence>
<keyword evidence="2" id="KW-0539">Nucleus</keyword>
<evidence type="ECO:0000313" key="7">
    <source>
        <dbReference type="Proteomes" id="UP000006727"/>
    </source>
</evidence>
<dbReference type="PANTHER" id="PTHR48287:SF1">
    <property type="entry name" value="ARM REPEAT SUPERFAMILY PROTEIN"/>
    <property type="match status" value="1"/>
</dbReference>
<dbReference type="AlphaFoldDB" id="A0A7I4BYU9"/>